<dbReference type="AlphaFoldDB" id="A0A0D3BHE9"/>
<proteinExistence type="predicted"/>
<reference evidence="1" key="2">
    <citation type="submission" date="2015-03" db="UniProtKB">
        <authorList>
            <consortium name="EnsemblPlants"/>
        </authorList>
    </citation>
    <scope>IDENTIFICATION</scope>
</reference>
<dbReference type="HOGENOM" id="CLU_1071915_0_0_1"/>
<organism evidence="1 2">
    <name type="scientific">Brassica oleracea var. oleracea</name>
    <dbReference type="NCBI Taxonomy" id="109376"/>
    <lineage>
        <taxon>Eukaryota</taxon>
        <taxon>Viridiplantae</taxon>
        <taxon>Streptophyta</taxon>
        <taxon>Embryophyta</taxon>
        <taxon>Tracheophyta</taxon>
        <taxon>Spermatophyta</taxon>
        <taxon>Magnoliopsida</taxon>
        <taxon>eudicotyledons</taxon>
        <taxon>Gunneridae</taxon>
        <taxon>Pentapetalae</taxon>
        <taxon>rosids</taxon>
        <taxon>malvids</taxon>
        <taxon>Brassicales</taxon>
        <taxon>Brassicaceae</taxon>
        <taxon>Brassiceae</taxon>
        <taxon>Brassica</taxon>
    </lineage>
</organism>
<accession>A0A0D3BHE9</accession>
<sequence>FLIDFGLNLIKGCLRTPFEDQAERSSIDRTGQEIGLPGRVRLISGTSGKGAAPYEGCLRTIVEGIKPFVVRLGVKMLTIFLNRLSHLAKDTCFKRALVRMIVWSSKMAFLSRKGLVLTLRLRNILVCLRMFAAKIGVPVYDRGVRTEGSRKFVPGKRHPHILCFVVLRFIAKDVVGKGLNHGTFVLIPKPQKSRARFVALHVAKSRGYVFLGTVAFAHCFDQAFCGHETPYILLLGRFTLFPFCP</sequence>
<evidence type="ECO:0000313" key="2">
    <source>
        <dbReference type="Proteomes" id="UP000032141"/>
    </source>
</evidence>
<name>A0A0D3BHE9_BRAOL</name>
<keyword evidence="2" id="KW-1185">Reference proteome</keyword>
<dbReference type="Gramene" id="Bo3g130180.1">
    <property type="protein sequence ID" value="Bo3g130180.1"/>
    <property type="gene ID" value="Bo3g130180"/>
</dbReference>
<protein>
    <submittedName>
        <fullName evidence="1">Uncharacterized protein</fullName>
    </submittedName>
</protein>
<reference evidence="1 2" key="1">
    <citation type="journal article" date="2014" name="Genome Biol.">
        <title>Transcriptome and methylome profiling reveals relics of genome dominance in the mesopolyploid Brassica oleracea.</title>
        <authorList>
            <person name="Parkin I.A."/>
            <person name="Koh C."/>
            <person name="Tang H."/>
            <person name="Robinson S.J."/>
            <person name="Kagale S."/>
            <person name="Clarke W.E."/>
            <person name="Town C.D."/>
            <person name="Nixon J."/>
            <person name="Krishnakumar V."/>
            <person name="Bidwell S.L."/>
            <person name="Denoeud F."/>
            <person name="Belcram H."/>
            <person name="Links M.G."/>
            <person name="Just J."/>
            <person name="Clarke C."/>
            <person name="Bender T."/>
            <person name="Huebert T."/>
            <person name="Mason A.S."/>
            <person name="Pires J.C."/>
            <person name="Barker G."/>
            <person name="Moore J."/>
            <person name="Walley P.G."/>
            <person name="Manoli S."/>
            <person name="Batley J."/>
            <person name="Edwards D."/>
            <person name="Nelson M.N."/>
            <person name="Wang X."/>
            <person name="Paterson A.H."/>
            <person name="King G."/>
            <person name="Bancroft I."/>
            <person name="Chalhoub B."/>
            <person name="Sharpe A.G."/>
        </authorList>
    </citation>
    <scope>NUCLEOTIDE SEQUENCE</scope>
    <source>
        <strain evidence="1 2">cv. TO1000</strain>
    </source>
</reference>
<dbReference type="EnsemblPlants" id="Bo3g130180.1">
    <property type="protein sequence ID" value="Bo3g130180.1"/>
    <property type="gene ID" value="Bo3g130180"/>
</dbReference>
<dbReference type="Proteomes" id="UP000032141">
    <property type="component" value="Chromosome C3"/>
</dbReference>
<evidence type="ECO:0000313" key="1">
    <source>
        <dbReference type="EnsemblPlants" id="Bo3g130180.1"/>
    </source>
</evidence>